<reference evidence="1" key="1">
    <citation type="submission" date="2022-01" db="EMBL/GenBank/DDBJ databases">
        <title>Genome Sequence Resource for Two Populations of Ditylenchus destructor, the Migratory Endoparasitic Phytonematode.</title>
        <authorList>
            <person name="Zhang H."/>
            <person name="Lin R."/>
            <person name="Xie B."/>
        </authorList>
    </citation>
    <scope>NUCLEOTIDE SEQUENCE</scope>
    <source>
        <strain evidence="1">BazhouSP</strain>
    </source>
</reference>
<dbReference type="EMBL" id="JAKKPZ010000017">
    <property type="protein sequence ID" value="KAI1712757.1"/>
    <property type="molecule type" value="Genomic_DNA"/>
</dbReference>
<accession>A0AAD4N4M2</accession>
<comment type="caution">
    <text evidence="1">The sequence shown here is derived from an EMBL/GenBank/DDBJ whole genome shotgun (WGS) entry which is preliminary data.</text>
</comment>
<organism evidence="1 2">
    <name type="scientific">Ditylenchus destructor</name>
    <dbReference type="NCBI Taxonomy" id="166010"/>
    <lineage>
        <taxon>Eukaryota</taxon>
        <taxon>Metazoa</taxon>
        <taxon>Ecdysozoa</taxon>
        <taxon>Nematoda</taxon>
        <taxon>Chromadorea</taxon>
        <taxon>Rhabditida</taxon>
        <taxon>Tylenchina</taxon>
        <taxon>Tylenchomorpha</taxon>
        <taxon>Sphaerularioidea</taxon>
        <taxon>Anguinidae</taxon>
        <taxon>Anguininae</taxon>
        <taxon>Ditylenchus</taxon>
    </lineage>
</organism>
<keyword evidence="2" id="KW-1185">Reference proteome</keyword>
<protein>
    <submittedName>
        <fullName evidence="1">Uncharacterized protein</fullName>
    </submittedName>
</protein>
<name>A0AAD4N4M2_9BILA</name>
<gene>
    <name evidence="1" type="ORF">DdX_09382</name>
</gene>
<sequence length="219" mass="24999">MLVFARTANRPVNLAESWSRFWAKTLLAAPHRTNISKSLECVLNLSPRTHRERDSCCATRAFLIQPSHGHTLREPFCERVISNETVYLDWESVREALKKLRIWTKEVVREGQTVAHKKPSPKLTESEARNESRRHIVESRVYNESGSRRHCLASLLESRDKNRFANSSGKVVVAVVERETPTPILNIAAEQRRKTAAATPTGCHSRWWCSSSRTEVVTV</sequence>
<evidence type="ECO:0000313" key="1">
    <source>
        <dbReference type="EMBL" id="KAI1712757.1"/>
    </source>
</evidence>
<dbReference type="AlphaFoldDB" id="A0AAD4N4M2"/>
<dbReference type="Proteomes" id="UP001201812">
    <property type="component" value="Unassembled WGS sequence"/>
</dbReference>
<evidence type="ECO:0000313" key="2">
    <source>
        <dbReference type="Proteomes" id="UP001201812"/>
    </source>
</evidence>
<proteinExistence type="predicted"/>